<dbReference type="EMBL" id="JAPFFK010000019">
    <property type="protein sequence ID" value="KAJ6685362.1"/>
    <property type="molecule type" value="Genomic_DNA"/>
</dbReference>
<dbReference type="AlphaFoldDB" id="A0A9Q0PBZ0"/>
<protein>
    <submittedName>
        <fullName evidence="1">Uncharacterized protein</fullName>
    </submittedName>
</protein>
<organism evidence="1 2">
    <name type="scientific">Salix purpurea</name>
    <name type="common">Purple osier willow</name>
    <dbReference type="NCBI Taxonomy" id="77065"/>
    <lineage>
        <taxon>Eukaryota</taxon>
        <taxon>Viridiplantae</taxon>
        <taxon>Streptophyta</taxon>
        <taxon>Embryophyta</taxon>
        <taxon>Tracheophyta</taxon>
        <taxon>Spermatophyta</taxon>
        <taxon>Magnoliopsida</taxon>
        <taxon>eudicotyledons</taxon>
        <taxon>Gunneridae</taxon>
        <taxon>Pentapetalae</taxon>
        <taxon>rosids</taxon>
        <taxon>fabids</taxon>
        <taxon>Malpighiales</taxon>
        <taxon>Salicaceae</taxon>
        <taxon>Saliceae</taxon>
        <taxon>Salix</taxon>
    </lineage>
</organism>
<evidence type="ECO:0000313" key="1">
    <source>
        <dbReference type="EMBL" id="KAJ6685362.1"/>
    </source>
</evidence>
<reference evidence="1" key="2">
    <citation type="journal article" date="2023" name="Int. J. Mol. Sci.">
        <title>De Novo Assembly and Annotation of 11 Diverse Shrub Willow (Salix) Genomes Reveals Novel Gene Organization in Sex-Linked Regions.</title>
        <authorList>
            <person name="Hyden B."/>
            <person name="Feng K."/>
            <person name="Yates T.B."/>
            <person name="Jawdy S."/>
            <person name="Cereghino C."/>
            <person name="Smart L.B."/>
            <person name="Muchero W."/>
        </authorList>
    </citation>
    <scope>NUCLEOTIDE SEQUENCE</scope>
    <source>
        <tissue evidence="1">Shoot tip</tissue>
    </source>
</reference>
<accession>A0A9Q0PBZ0</accession>
<name>A0A9Q0PBZ0_SALPP</name>
<sequence length="18" mass="2146">MFIPFPKVIMLIDHLISM</sequence>
<comment type="caution">
    <text evidence="1">The sequence shown here is derived from an EMBL/GenBank/DDBJ whole genome shotgun (WGS) entry which is preliminary data.</text>
</comment>
<evidence type="ECO:0000313" key="2">
    <source>
        <dbReference type="Proteomes" id="UP001151532"/>
    </source>
</evidence>
<keyword evidence="2" id="KW-1185">Reference proteome</keyword>
<gene>
    <name evidence="1" type="ORF">OIU79_015419</name>
</gene>
<dbReference type="Proteomes" id="UP001151532">
    <property type="component" value="Chromosome 2"/>
</dbReference>
<proteinExistence type="predicted"/>
<reference evidence="1" key="1">
    <citation type="submission" date="2022-11" db="EMBL/GenBank/DDBJ databases">
        <authorList>
            <person name="Hyden B.L."/>
            <person name="Feng K."/>
            <person name="Yates T."/>
            <person name="Jawdy S."/>
            <person name="Smart L.B."/>
            <person name="Muchero W."/>
        </authorList>
    </citation>
    <scope>NUCLEOTIDE SEQUENCE</scope>
    <source>
        <tissue evidence="1">Shoot tip</tissue>
    </source>
</reference>